<feature type="repeat" description="PPR" evidence="2">
    <location>
        <begin position="234"/>
        <end position="264"/>
    </location>
</feature>
<dbReference type="PANTHER" id="PTHR47926:SF347">
    <property type="entry name" value="PENTATRICOPEPTIDE REPEAT-CONTAINING PROTEIN"/>
    <property type="match status" value="1"/>
</dbReference>
<evidence type="ECO:0000313" key="4">
    <source>
        <dbReference type="Proteomes" id="UP000631114"/>
    </source>
</evidence>
<dbReference type="PANTHER" id="PTHR47926">
    <property type="entry name" value="PENTATRICOPEPTIDE REPEAT-CONTAINING PROTEIN"/>
    <property type="match status" value="1"/>
</dbReference>
<dbReference type="InterPro" id="IPR046960">
    <property type="entry name" value="PPR_At4g14850-like_plant"/>
</dbReference>
<sequence length="354" mass="39536">MNSATGSISSPLTKLLRQTDTRSLANHYASQLQLCCPPTPTSHKLARTLHAQMITSGFKPRGHILNRLIDIYSKSRDLNSARLLFDAIPEPDIVARTTLIAALSNAGDLIHARDILNSTPLKIRDTVSYNAMITGYSHNNDGYNAVKLFSEMRRDQFRPDTFTFSSVLSALALVVNDVRQCQQLHCGVVKSGTETVVSVLNALVSLYVKCAMALSCLLSMDSARKLFNEMRVRDELTWTTMITGYVRIGEIDSAKLLFDGMTDKLQVAWNAMISGYVYNGRILEAIDMFRRMHLEGIMLDEFTFTSVLSACANYGLSRHGKQLHGYILRTEFKSVAHFVLPVEQCLGDIILEMQ</sequence>
<dbReference type="Gene3D" id="1.25.40.10">
    <property type="entry name" value="Tetratricopeptide repeat domain"/>
    <property type="match status" value="3"/>
</dbReference>
<comment type="caution">
    <text evidence="3">The sequence shown here is derived from an EMBL/GenBank/DDBJ whole genome shotgun (WGS) entry which is preliminary data.</text>
</comment>
<dbReference type="AlphaFoldDB" id="A0A835M9X8"/>
<organism evidence="3 4">
    <name type="scientific">Coptis chinensis</name>
    <dbReference type="NCBI Taxonomy" id="261450"/>
    <lineage>
        <taxon>Eukaryota</taxon>
        <taxon>Viridiplantae</taxon>
        <taxon>Streptophyta</taxon>
        <taxon>Embryophyta</taxon>
        <taxon>Tracheophyta</taxon>
        <taxon>Spermatophyta</taxon>
        <taxon>Magnoliopsida</taxon>
        <taxon>Ranunculales</taxon>
        <taxon>Ranunculaceae</taxon>
        <taxon>Coptidoideae</taxon>
        <taxon>Coptis</taxon>
    </lineage>
</organism>
<dbReference type="GO" id="GO:0009451">
    <property type="term" value="P:RNA modification"/>
    <property type="evidence" value="ECO:0007669"/>
    <property type="project" value="InterPro"/>
</dbReference>
<dbReference type="OrthoDB" id="1716119at2759"/>
<dbReference type="FunFam" id="1.25.40.10:FF:000442">
    <property type="entry name" value="Pentatricopeptide repeat-containing protein At3g49710"/>
    <property type="match status" value="1"/>
</dbReference>
<dbReference type="GO" id="GO:0003723">
    <property type="term" value="F:RNA binding"/>
    <property type="evidence" value="ECO:0007669"/>
    <property type="project" value="InterPro"/>
</dbReference>
<dbReference type="InterPro" id="IPR011990">
    <property type="entry name" value="TPR-like_helical_dom_sf"/>
</dbReference>
<dbReference type="EMBL" id="JADFTS010000001">
    <property type="protein sequence ID" value="KAF9624983.1"/>
    <property type="molecule type" value="Genomic_DNA"/>
</dbReference>
<reference evidence="3 4" key="1">
    <citation type="submission" date="2020-10" db="EMBL/GenBank/DDBJ databases">
        <title>The Coptis chinensis genome and diversification of protoberbering-type alkaloids.</title>
        <authorList>
            <person name="Wang B."/>
            <person name="Shu S."/>
            <person name="Song C."/>
            <person name="Liu Y."/>
        </authorList>
    </citation>
    <scope>NUCLEOTIDE SEQUENCE [LARGE SCALE GENOMIC DNA]</scope>
    <source>
        <strain evidence="3">HL-2020</strain>
        <tissue evidence="3">Leaf</tissue>
    </source>
</reference>
<keyword evidence="1" id="KW-0677">Repeat</keyword>
<feature type="repeat" description="PPR" evidence="2">
    <location>
        <begin position="125"/>
        <end position="159"/>
    </location>
</feature>
<accession>A0A835M9X8</accession>
<dbReference type="FunFam" id="1.25.40.10:FF:000677">
    <property type="entry name" value="Pentatricopeptide repeat-containing protein"/>
    <property type="match status" value="1"/>
</dbReference>
<feature type="repeat" description="PPR" evidence="2">
    <location>
        <begin position="265"/>
        <end position="299"/>
    </location>
</feature>
<dbReference type="NCBIfam" id="TIGR00756">
    <property type="entry name" value="PPR"/>
    <property type="match status" value="3"/>
</dbReference>
<dbReference type="InterPro" id="IPR002885">
    <property type="entry name" value="PPR_rpt"/>
</dbReference>
<evidence type="ECO:0000313" key="3">
    <source>
        <dbReference type="EMBL" id="KAF9624983.1"/>
    </source>
</evidence>
<dbReference type="Pfam" id="PF13041">
    <property type="entry name" value="PPR_2"/>
    <property type="match status" value="2"/>
</dbReference>
<evidence type="ECO:0008006" key="5">
    <source>
        <dbReference type="Google" id="ProtNLM"/>
    </source>
</evidence>
<protein>
    <recommendedName>
        <fullName evidence="5">Pentatricopeptide repeat-containing protein</fullName>
    </recommendedName>
</protein>
<keyword evidence="4" id="KW-1185">Reference proteome</keyword>
<gene>
    <name evidence="3" type="ORF">IFM89_016803</name>
</gene>
<dbReference type="Proteomes" id="UP000631114">
    <property type="component" value="Unassembled WGS sequence"/>
</dbReference>
<evidence type="ECO:0000256" key="1">
    <source>
        <dbReference type="ARBA" id="ARBA00022737"/>
    </source>
</evidence>
<proteinExistence type="predicted"/>
<evidence type="ECO:0000256" key="2">
    <source>
        <dbReference type="PROSITE-ProRule" id="PRU00708"/>
    </source>
</evidence>
<dbReference type="PROSITE" id="PS51375">
    <property type="entry name" value="PPR"/>
    <property type="match status" value="3"/>
</dbReference>
<name>A0A835M9X8_9MAGN</name>
<dbReference type="Pfam" id="PF01535">
    <property type="entry name" value="PPR"/>
    <property type="match status" value="1"/>
</dbReference>